<feature type="compositionally biased region" description="Basic residues" evidence="1">
    <location>
        <begin position="1"/>
        <end position="13"/>
    </location>
</feature>
<evidence type="ECO:0000313" key="3">
    <source>
        <dbReference type="Proteomes" id="UP001566132"/>
    </source>
</evidence>
<feature type="region of interest" description="Disordered" evidence="1">
    <location>
        <begin position="921"/>
        <end position="952"/>
    </location>
</feature>
<sequence length="1952" mass="224303">MGKIKKYRAKPKPKPVINYPPVPTKKWIPPDKRKKSPKPEPKYIKPEGLTQKLVTSTLKKVWHKYEIYGEAAIITGHFSQFCKRFSFKSNGLQGACNSAIACIYSQLYEMAFWDGDLLDEILLKGNDLYIRSTQQGDRCLIEVTPEKMHTWFFLGNQKIRLFVSPNEKMTVELTSASDQKAKEIIKQNLETFFDAHRSGIFYIKEKYVAIWVTDGKYYFFDPEEHDYRGNPWKGVPGSGVSFLGCFKALHSLVDYLFMNFPLAKEPYSKFHIIPCGIARITTVNTIPPETFDDLKPQDIVFTRIIEEPPPLPDTKQKLLEEYVQEDKIPGEPLQLEIEEMSPDVSESLPQSRRPSSFPEGTTLAKYDVCRFPVPIPTYLKGEHARLTYYTELVQDQIGILRATSCQTDPNFSKYKGRQSLGNALSALMMLRLCKAKHWVPKTIDMVLKYGDLLFRDAMLNIPRTHSLRLSDFPEKVQYEGNTFTSEIDEYALIGQLENQEFDILDLKSALEEFLADYDCCIILGPQTLAIWVEDDRYYMFDPNERDQEGKAIIKKTDFDQSTQGVACVTWHQDLKNLVNLYIANTEKTRRGERFYLSRVVIKDYLPVSEDWFNFKGIDINVWILRGSFSQASRRFPDETRNTQGTSNALIALAMSSLFQEEEWSNDTVDEILIIGNTFYQDSVEYLKNKGTYFNSHLMLSELNRSHRIRDKEADFEVGECLFNGLINAGDDLKQSLNDFFIDNDTGVLVTRDISLAIWQKNSAFYCLDPYNRDQKGIATDYGTSCTLRFLCIEDMVKTIEANLDPNVENFFNINKVKVTLYEIGEEGMKKPALNNYTKINDNSAILRGWLSEMSPKYQIRRGRQTVPMCMMAISINKLKPSNEWTKNDMDIILDKGDVLFMESMGEVQKNLESKVVEVNSDEPQVNPQGGGDAPPVLRAPASKTPEEDKKIDDIIIEEDEEEEPSEVEIKITSENVKSQLNIGPNNIELEFSTMAEGNIKEFLKDSLKSFFENETNNDGLLETKHYTVALWRDDKAYFVFDPMPRDKNGQVIGKDDWDPEPEEKLVEEDLEDEPTAVITENGEEGSEEDDEIMPPSLVDEEFEEEAIEEEENETVQEEELDDEEDEINIEDEFVKPKMSPSYWLEQENLGRACAIWFTNMEDVVDFLYENIPVKDRLRTDFTLKSVNVKNNLKVKSKYNKENERPNAYAGDWYDFVELEYGKWILRGSLDISHQLFPESNRGRQGLTCSIMALAIAHIFEMTCMLRCVPDTIIVYGDKLFTFIKRLKKKQLLSDPNTNLKEDEIDWVVQHEDFTIRDMPKKICVAQFLVDVSINPNFVTGDIKAQNFEEILDVERGLKRLFEEAKYGVMEAKGISVAVWKGHKMYYMFDGMKRGPNGVQSTIGTGCLTRYLQIEKLVEVFLQNLPILGKNDFVIHWVGLSRNLCPRERAPKQVIPAPKAVSKSAGLKLILPGKSIIRGTINQEDPRFGKGFNTLSAPIAIVALTMSLIHKPENWSRPVIDEIVTLGAELYENSVNELGFDFNPWEDKLDIYRVKRDFKLGIVKANCEIRHMDQRGYIDVKDAEMQNLRQGMEMFLEENTHGILITESLTVAIWEQKQDDGPPLIYMFDPNPRSSTGMPIFSGTACALAFANAKMATDHIIGCILDPNLRVGEFIIVPVEIVVASAKKIIRLPVEKSPTKSSINVLPRCSKQTANEEKKQLRKLAEEDRKRKQMKKLEMIGRNGYHLKGTEAILRGYKSQNSEYYDLATRNKQDIPNCIASIVMHSVLSIEDWNYRHIDLILDTGNQLYIDSYIAYGPKDPQLGMENILRKFFMESLEVHVTIYKPVVTEIFSVSKLNMVFEAFFQQETTCILQYDRKWISLFFKSGYYYMFDPHERDIEGNALKKEQKKGTAVVIRFDNLNGLTLKVINNLGGNNDIEEEKFTLWIMTVESK</sequence>
<dbReference type="EMBL" id="JBDJPC010000005">
    <property type="protein sequence ID" value="KAL1502116.1"/>
    <property type="molecule type" value="Genomic_DNA"/>
</dbReference>
<name>A0ABD1EXI1_HYPHA</name>
<feature type="compositionally biased region" description="Acidic residues" evidence="1">
    <location>
        <begin position="1064"/>
        <end position="1074"/>
    </location>
</feature>
<feature type="compositionally biased region" description="Acidic residues" evidence="1">
    <location>
        <begin position="1081"/>
        <end position="1127"/>
    </location>
</feature>
<proteinExistence type="predicted"/>
<dbReference type="Gene3D" id="3.90.70.120">
    <property type="match status" value="8"/>
</dbReference>
<dbReference type="Proteomes" id="UP001566132">
    <property type="component" value="Unassembled WGS sequence"/>
</dbReference>
<dbReference type="InterPro" id="IPR038765">
    <property type="entry name" value="Papain-like_cys_pep_sf"/>
</dbReference>
<keyword evidence="3" id="KW-1185">Reference proteome</keyword>
<gene>
    <name evidence="2" type="ORF">ABEB36_007308</name>
</gene>
<reference evidence="2 3" key="1">
    <citation type="submission" date="2024-05" db="EMBL/GenBank/DDBJ databases">
        <title>Genetic variation in Jamaican populations of the coffee berry borer (Hypothenemus hampei).</title>
        <authorList>
            <person name="Errbii M."/>
            <person name="Myrie A."/>
        </authorList>
    </citation>
    <scope>NUCLEOTIDE SEQUENCE [LARGE SCALE GENOMIC DNA]</scope>
    <source>
        <strain evidence="2">JA-Hopewell-2020-01-JO</strain>
        <tissue evidence="2">Whole body</tissue>
    </source>
</reference>
<evidence type="ECO:0000256" key="1">
    <source>
        <dbReference type="SAM" id="MobiDB-lite"/>
    </source>
</evidence>
<dbReference type="PANTHER" id="PTHR40552:SF6">
    <property type="entry name" value="FI09606P-RELATED"/>
    <property type="match status" value="1"/>
</dbReference>
<organism evidence="2 3">
    <name type="scientific">Hypothenemus hampei</name>
    <name type="common">Coffee berry borer</name>
    <dbReference type="NCBI Taxonomy" id="57062"/>
    <lineage>
        <taxon>Eukaryota</taxon>
        <taxon>Metazoa</taxon>
        <taxon>Ecdysozoa</taxon>
        <taxon>Arthropoda</taxon>
        <taxon>Hexapoda</taxon>
        <taxon>Insecta</taxon>
        <taxon>Pterygota</taxon>
        <taxon>Neoptera</taxon>
        <taxon>Endopterygota</taxon>
        <taxon>Coleoptera</taxon>
        <taxon>Polyphaga</taxon>
        <taxon>Cucujiformia</taxon>
        <taxon>Curculionidae</taxon>
        <taxon>Scolytinae</taxon>
        <taxon>Hypothenemus</taxon>
    </lineage>
</organism>
<feature type="region of interest" description="Disordered" evidence="1">
    <location>
        <begin position="1"/>
        <end position="43"/>
    </location>
</feature>
<accession>A0ABD1EXI1</accession>
<feature type="region of interest" description="Disordered" evidence="1">
    <location>
        <begin position="1064"/>
        <end position="1127"/>
    </location>
</feature>
<dbReference type="SUPFAM" id="SSF54001">
    <property type="entry name" value="Cysteine proteinases"/>
    <property type="match status" value="1"/>
</dbReference>
<dbReference type="PANTHER" id="PTHR40552">
    <property type="entry name" value="AT05186P-RELATED"/>
    <property type="match status" value="1"/>
</dbReference>
<comment type="caution">
    <text evidence="2">The sequence shown here is derived from an EMBL/GenBank/DDBJ whole genome shotgun (WGS) entry which is preliminary data.</text>
</comment>
<protein>
    <submittedName>
        <fullName evidence="2">Uncharacterized protein</fullName>
    </submittedName>
</protein>
<evidence type="ECO:0000313" key="2">
    <source>
        <dbReference type="EMBL" id="KAL1502116.1"/>
    </source>
</evidence>